<dbReference type="PROSITE" id="PS51257">
    <property type="entry name" value="PROKAR_LIPOPROTEIN"/>
    <property type="match status" value="1"/>
</dbReference>
<name>A0A1Y5NUV2_9MICO</name>
<reference evidence="2" key="1">
    <citation type="submission" date="2016-03" db="EMBL/GenBank/DDBJ databases">
        <authorList>
            <person name="Ploux O."/>
        </authorList>
    </citation>
    <scope>NUCLEOTIDE SEQUENCE</scope>
    <source>
        <strain evidence="2">UC1</strain>
    </source>
</reference>
<dbReference type="AlphaFoldDB" id="A0A1Y5NUV2"/>
<gene>
    <name evidence="2" type="ORF">MIPYR_10337</name>
</gene>
<organism evidence="2">
    <name type="scientific">uncultured Microbacterium sp</name>
    <dbReference type="NCBI Taxonomy" id="191216"/>
    <lineage>
        <taxon>Bacteria</taxon>
        <taxon>Bacillati</taxon>
        <taxon>Actinomycetota</taxon>
        <taxon>Actinomycetes</taxon>
        <taxon>Micrococcales</taxon>
        <taxon>Microbacteriaceae</taxon>
        <taxon>Microbacterium</taxon>
        <taxon>environmental samples</taxon>
    </lineage>
</organism>
<evidence type="ECO:0000313" key="2">
    <source>
        <dbReference type="EMBL" id="SBS70192.1"/>
    </source>
</evidence>
<accession>A0A1Y5NUV2</accession>
<proteinExistence type="predicted"/>
<evidence type="ECO:0008006" key="3">
    <source>
        <dbReference type="Google" id="ProtNLM"/>
    </source>
</evidence>
<dbReference type="PROSITE" id="PS51318">
    <property type="entry name" value="TAT"/>
    <property type="match status" value="1"/>
</dbReference>
<keyword evidence="1" id="KW-0732">Signal</keyword>
<evidence type="ECO:0000256" key="1">
    <source>
        <dbReference type="SAM" id="SignalP"/>
    </source>
</evidence>
<feature type="signal peptide" evidence="1">
    <location>
        <begin position="1"/>
        <end position="24"/>
    </location>
</feature>
<sequence>MSRRVRRRRAMKVATAVTALVTLAGCQSNPAVEHAEGLTYLRVHGEMVSPASLFEAVVYVGEGDCVYVQLPNEPVPGILALADGTSVSREGLSTEGGTLHAFGETLSVELPASADGSWETPSLPECSEASNRYHALSFFEATG</sequence>
<protein>
    <recommendedName>
        <fullName evidence="3">Lipoprotein</fullName>
    </recommendedName>
</protein>
<dbReference type="EMBL" id="FLQR01000001">
    <property type="protein sequence ID" value="SBS70192.1"/>
    <property type="molecule type" value="Genomic_DNA"/>
</dbReference>
<dbReference type="InterPro" id="IPR006311">
    <property type="entry name" value="TAT_signal"/>
</dbReference>
<feature type="chain" id="PRO_5038947286" description="Lipoprotein" evidence="1">
    <location>
        <begin position="25"/>
        <end position="143"/>
    </location>
</feature>